<evidence type="ECO:0000259" key="15">
    <source>
        <dbReference type="PROSITE" id="PS50112"/>
    </source>
</evidence>
<keyword evidence="11" id="KW-0675">Receptor</keyword>
<dbReference type="InterPro" id="IPR043150">
    <property type="entry name" value="Phytochrome_PHY_sf"/>
</dbReference>
<dbReference type="GO" id="GO:0000155">
    <property type="term" value="F:phosphorelay sensor kinase activity"/>
    <property type="evidence" value="ECO:0007669"/>
    <property type="project" value="InterPro"/>
</dbReference>
<evidence type="ECO:0000256" key="7">
    <source>
        <dbReference type="ARBA" id="ARBA00022777"/>
    </source>
</evidence>
<keyword evidence="5" id="KW-0716">Sensory transduction</keyword>
<dbReference type="Pfam" id="PF08446">
    <property type="entry name" value="PAS_2"/>
    <property type="match status" value="1"/>
</dbReference>
<dbReference type="NCBIfam" id="TIGR00229">
    <property type="entry name" value="sensory_box"/>
    <property type="match status" value="2"/>
</dbReference>
<dbReference type="SUPFAM" id="SSF47384">
    <property type="entry name" value="Homodimeric domain of signal transducing histidine kinase"/>
    <property type="match status" value="1"/>
</dbReference>
<dbReference type="Gene3D" id="3.30.450.40">
    <property type="match status" value="1"/>
</dbReference>
<dbReference type="Gene3D" id="3.30.450.20">
    <property type="entry name" value="PAS domain"/>
    <property type="match status" value="3"/>
</dbReference>
<sequence length="1358" mass="149396">MSSSRVTSSVKTSQPKKNYRKAQAASDARLELGFEEKARLGQPSTWDYLKSVVQQTQLIHKKGAYNQTKKEVESDTFVSIPAYIQHVQRPGFIQPHGTLLLLERNTLKILALAENLFDYLDPDLEEGEAMADMLERDVFAYFSPQSIKSIKNALQFSDLSLANPISVKTAKTNRKLYAILHAVDEGIVMDLEPLWNDEAIGGDVIAIDKHSRVSASIGKLQSLPTNDVHALCDTLVKEIKSLTGYDRIMVYKFHEDQHGEVIAEAKEDCLAPLLGLHYPANDVPQANRQLFVDVRLRMISDTEAGNVNIIQSPSLSGPIPLSRSTMRGVAGCHKQYSKNMGCRATLVMAVVVNTEPTRFPFLWGLVCCHHHSGPRVISYPQRYACDFLIQAFALQLSMEIEAADDAREKRVMQMQAVLCGLLTRDAPLGLIRQSPTIKDLIPADGAVLLHGDKAWSLGNTPTEEQVIDIANWLEDMDHESLEKGVFYTDSLENAGYPNAQDLAPAVCGLAATQVSSRGDFLMWFRSGFSKQITWAGHKDLHNVKEGVSMHPRHSFDAFLEVARLRSPPWHDAEINAIQGLKLIVQDSLPESGPHELRLKIQTRLNAERLSIQNQLMEVARSLKIEMETAKVPIIGLSGNGNVCEWNVKAAELTGRSREEVIGKNFMTELLAVESYDEFNNIMDLVGEGEELEPLEMCIRSRNALDDSLTRKVFLLASLYAHHDSHGNLLGVRIVGQDITPLKILSGEYAVAGEEASSLLNSSDMLVFAIDEGGKVNEWNSAMEKISGLKKENVIGKKLIGEVLSNSPMLFVPEPDSLVLFEVALCQALRGEDSKNHELHFQTCDGKQMDTLMHIIGSRKDEKGEILGATCFMQDLLQRKAAENASAVRMVAEAASQAKTMQLACLCHEIRNPLNGILSSISFMEDTEMTSEQRELVITTASCGKYLRRVVDDVLDLSKIEEGKLEIDSESFSLMHVVDAVVAQEASNAYDKGLQLYCVTDPACIDVIVKGDGLRLQQIAANFCRNAIEYTERGWVEIKLKAMAAQKEGNLRFVLSVSDSGKGLTPSQLETVFSMPESLSMDGGDKSYGGAGLGLVVCTKLAHLMDGRVSCESKEGVGSSFSLDLELALVDSSSADSQNENLEESLLGNRLKGVIYSIVGEWSTEEEIANADILSPTVSAMFPNLSSVVPAEADDFLTDEPMVDDVEGFLLHRGNEYDSPATILMNRGVGEIGGYGRREEDASFVMNVEEGEEEEEEEGMEEEMRCSNAEAFAAVRDMEQIYGARLAVQIVREVVDANEVAVLVEVVDEATGEQVTSIQQWGSAERSSSLGEALRSATRNAVIAASQNFSPPMLASVGW</sequence>
<dbReference type="Pfam" id="PF02518">
    <property type="entry name" value="HATPase_c"/>
    <property type="match status" value="1"/>
</dbReference>
<dbReference type="EMBL" id="MH010975">
    <property type="protein sequence ID" value="AYW35333.1"/>
    <property type="molecule type" value="mRNA"/>
</dbReference>
<evidence type="ECO:0000256" key="10">
    <source>
        <dbReference type="ARBA" id="ARBA00023163"/>
    </source>
</evidence>
<dbReference type="CDD" id="cd00130">
    <property type="entry name" value="PAS"/>
    <property type="match status" value="2"/>
</dbReference>
<dbReference type="SUPFAM" id="SSF55785">
    <property type="entry name" value="PYP-like sensor domain (PAS domain)"/>
    <property type="match status" value="3"/>
</dbReference>
<dbReference type="FunFam" id="3.30.450.270:FF:000001">
    <property type="entry name" value="Phytochrome"/>
    <property type="match status" value="1"/>
</dbReference>
<feature type="domain" description="Histidine kinase" evidence="14">
    <location>
        <begin position="904"/>
        <end position="1128"/>
    </location>
</feature>
<dbReference type="PROSITE" id="PS50109">
    <property type="entry name" value="HIS_KIN"/>
    <property type="match status" value="1"/>
</dbReference>
<dbReference type="InterPro" id="IPR005467">
    <property type="entry name" value="His_kinase_dom"/>
</dbReference>
<dbReference type="GO" id="GO:0009584">
    <property type="term" value="P:detection of visible light"/>
    <property type="evidence" value="ECO:0007669"/>
    <property type="project" value="InterPro"/>
</dbReference>
<evidence type="ECO:0000313" key="16">
    <source>
        <dbReference type="EMBL" id="AYW35333.1"/>
    </source>
</evidence>
<evidence type="ECO:0000256" key="5">
    <source>
        <dbReference type="ARBA" id="ARBA00022606"/>
    </source>
</evidence>
<dbReference type="Pfam" id="PF01590">
    <property type="entry name" value="GAF"/>
    <property type="match status" value="1"/>
</dbReference>
<evidence type="ECO:0000259" key="14">
    <source>
        <dbReference type="PROSITE" id="PS50109"/>
    </source>
</evidence>
<dbReference type="PROSITE" id="PS50046">
    <property type="entry name" value="PHYTOCHROME_2"/>
    <property type="match status" value="1"/>
</dbReference>
<dbReference type="SMART" id="SM00065">
    <property type="entry name" value="GAF"/>
    <property type="match status" value="1"/>
</dbReference>
<dbReference type="PROSITE" id="PS50112">
    <property type="entry name" value="PAS"/>
    <property type="match status" value="2"/>
</dbReference>
<dbReference type="InterPro" id="IPR001294">
    <property type="entry name" value="Phytochrome"/>
</dbReference>
<dbReference type="InterPro" id="IPR036890">
    <property type="entry name" value="HATPase_C_sf"/>
</dbReference>
<keyword evidence="9" id="KW-0805">Transcription regulation</keyword>
<dbReference type="PRINTS" id="PR01033">
    <property type="entry name" value="PHYTOCHROME"/>
</dbReference>
<dbReference type="SUPFAM" id="SSF55874">
    <property type="entry name" value="ATPase domain of HSP90 chaperone/DNA topoisomerase II/histidine kinase"/>
    <property type="match status" value="1"/>
</dbReference>
<dbReference type="Pfam" id="PF00512">
    <property type="entry name" value="HisKA"/>
    <property type="match status" value="1"/>
</dbReference>
<dbReference type="PANTHER" id="PTHR43047">
    <property type="entry name" value="TWO-COMPONENT HISTIDINE PROTEIN KINASE"/>
    <property type="match status" value="1"/>
</dbReference>
<dbReference type="SMART" id="SM00387">
    <property type="entry name" value="HATPase_c"/>
    <property type="match status" value="1"/>
</dbReference>
<dbReference type="SMART" id="SM00388">
    <property type="entry name" value="HisKA"/>
    <property type="match status" value="1"/>
</dbReference>
<dbReference type="InterPro" id="IPR003594">
    <property type="entry name" value="HATPase_dom"/>
</dbReference>
<evidence type="ECO:0000256" key="3">
    <source>
        <dbReference type="ARBA" id="ARBA00012438"/>
    </source>
</evidence>
<dbReference type="CDD" id="cd00082">
    <property type="entry name" value="HisKA"/>
    <property type="match status" value="1"/>
</dbReference>
<reference evidence="16" key="1">
    <citation type="submission" date="2018-02" db="EMBL/GenBank/DDBJ databases">
        <title>Phytochrome-dependent filament movement in Spirogyra varians (Zygnematales, Streptophyta).</title>
        <authorList>
            <person name="Lee J.W."/>
            <person name="Kim G.H."/>
        </authorList>
    </citation>
    <scope>NUCLEOTIDE SEQUENCE</scope>
    <source>
        <strain evidence="16">SPVAR1</strain>
    </source>
</reference>
<keyword evidence="10" id="KW-0804">Transcription</keyword>
<evidence type="ECO:0000256" key="12">
    <source>
        <dbReference type="SAM" id="MobiDB-lite"/>
    </source>
</evidence>
<comment type="catalytic activity">
    <reaction evidence="1">
        <text>ATP + protein L-histidine = ADP + protein N-phospho-L-histidine.</text>
        <dbReference type="EC" id="2.7.13.3"/>
    </reaction>
</comment>
<dbReference type="GO" id="GO:0009881">
    <property type="term" value="F:photoreceptor activity"/>
    <property type="evidence" value="ECO:0007669"/>
    <property type="project" value="UniProtKB-KW"/>
</dbReference>
<feature type="domain" description="Phytochrome chromophore attachment site" evidence="13">
    <location>
        <begin position="227"/>
        <end position="390"/>
    </location>
</feature>
<dbReference type="InterPro" id="IPR016132">
    <property type="entry name" value="Phyto_chromo_attachment"/>
</dbReference>
<dbReference type="SMART" id="SM00091">
    <property type="entry name" value="PAS"/>
    <property type="match status" value="2"/>
</dbReference>
<dbReference type="InterPro" id="IPR035965">
    <property type="entry name" value="PAS-like_dom_sf"/>
</dbReference>
<name>A0A3G5EAS4_9VIRI</name>
<dbReference type="InterPro" id="IPR003018">
    <property type="entry name" value="GAF"/>
</dbReference>
<proteinExistence type="evidence at transcript level"/>
<keyword evidence="7" id="KW-0418">Kinase</keyword>
<gene>
    <name evidence="16" type="primary">PHYX2</name>
</gene>
<dbReference type="GO" id="GO:0006355">
    <property type="term" value="P:regulation of DNA-templated transcription"/>
    <property type="evidence" value="ECO:0007669"/>
    <property type="project" value="InterPro"/>
</dbReference>
<feature type="compositionally biased region" description="Low complexity" evidence="12">
    <location>
        <begin position="1"/>
        <end position="13"/>
    </location>
</feature>
<dbReference type="InterPro" id="IPR013515">
    <property type="entry name" value="Phytochrome_cen-reg"/>
</dbReference>
<dbReference type="InterPro" id="IPR000014">
    <property type="entry name" value="PAS"/>
</dbReference>
<dbReference type="Gene3D" id="1.10.287.130">
    <property type="match status" value="1"/>
</dbReference>
<dbReference type="InterPro" id="IPR003661">
    <property type="entry name" value="HisK_dim/P_dom"/>
</dbReference>
<evidence type="ECO:0000256" key="6">
    <source>
        <dbReference type="ARBA" id="ARBA00022679"/>
    </source>
</evidence>
<comment type="subunit">
    <text evidence="2">Homodimer.</text>
</comment>
<keyword evidence="6" id="KW-0808">Transferase</keyword>
<dbReference type="Pfam" id="PF00360">
    <property type="entry name" value="PHY"/>
    <property type="match status" value="1"/>
</dbReference>
<dbReference type="InterPro" id="IPR036097">
    <property type="entry name" value="HisK_dim/P_sf"/>
</dbReference>
<feature type="domain" description="PAS" evidence="15">
    <location>
        <begin position="751"/>
        <end position="803"/>
    </location>
</feature>
<feature type="domain" description="PAS" evidence="15">
    <location>
        <begin position="618"/>
        <end position="689"/>
    </location>
</feature>
<protein>
    <recommendedName>
        <fullName evidence="3">histidine kinase</fullName>
        <ecNumber evidence="3">2.7.13.3</ecNumber>
    </recommendedName>
</protein>
<evidence type="ECO:0000259" key="13">
    <source>
        <dbReference type="PROSITE" id="PS50046"/>
    </source>
</evidence>
<keyword evidence="8" id="KW-0157">Chromophore</keyword>
<keyword evidence="4" id="KW-0600">Photoreceptor protein</keyword>
<dbReference type="Gene3D" id="3.30.565.10">
    <property type="entry name" value="Histidine kinase-like ATPase, C-terminal domain"/>
    <property type="match status" value="1"/>
</dbReference>
<dbReference type="Gene3D" id="3.30.450.270">
    <property type="match status" value="1"/>
</dbReference>
<dbReference type="InterPro" id="IPR013654">
    <property type="entry name" value="PAS_2"/>
</dbReference>
<organism evidence="16">
    <name type="scientific">Spirogyra varians</name>
    <dbReference type="NCBI Taxonomy" id="332125"/>
    <lineage>
        <taxon>Eukaryota</taxon>
        <taxon>Viridiplantae</taxon>
        <taxon>Streptophyta</taxon>
        <taxon>Zygnematophyceae</taxon>
        <taxon>Zygnematophycidae</taxon>
        <taxon>Spirogyrales</taxon>
        <taxon>Spirogyraceae</taxon>
        <taxon>Spirogyra</taxon>
    </lineage>
</organism>
<accession>A0A3G5EAS4</accession>
<feature type="region of interest" description="Disordered" evidence="12">
    <location>
        <begin position="1"/>
        <end position="24"/>
    </location>
</feature>
<evidence type="ECO:0000256" key="1">
    <source>
        <dbReference type="ARBA" id="ARBA00000085"/>
    </source>
</evidence>
<dbReference type="EC" id="2.7.13.3" evidence="3"/>
<dbReference type="InterPro" id="IPR013767">
    <property type="entry name" value="PAS_fold"/>
</dbReference>
<dbReference type="Pfam" id="PF00989">
    <property type="entry name" value="PAS"/>
    <property type="match status" value="2"/>
</dbReference>
<dbReference type="SUPFAM" id="SSF55781">
    <property type="entry name" value="GAF domain-like"/>
    <property type="match status" value="2"/>
</dbReference>
<evidence type="ECO:0000256" key="4">
    <source>
        <dbReference type="ARBA" id="ARBA00022543"/>
    </source>
</evidence>
<evidence type="ECO:0000256" key="2">
    <source>
        <dbReference type="ARBA" id="ARBA00011738"/>
    </source>
</evidence>
<evidence type="ECO:0000256" key="8">
    <source>
        <dbReference type="ARBA" id="ARBA00022991"/>
    </source>
</evidence>
<evidence type="ECO:0000256" key="9">
    <source>
        <dbReference type="ARBA" id="ARBA00023015"/>
    </source>
</evidence>
<evidence type="ECO:0000256" key="11">
    <source>
        <dbReference type="ARBA" id="ARBA00023170"/>
    </source>
</evidence>
<dbReference type="InterPro" id="IPR029016">
    <property type="entry name" value="GAF-like_dom_sf"/>
</dbReference>